<evidence type="ECO:0000313" key="2">
    <source>
        <dbReference type="Ensembl" id="ENSPTEP00000011187.1"/>
    </source>
</evidence>
<keyword evidence="1" id="KW-0812">Transmembrane</keyword>
<reference evidence="2" key="2">
    <citation type="submission" date="2025-09" db="UniProtKB">
        <authorList>
            <consortium name="Ensembl"/>
        </authorList>
    </citation>
    <scope>IDENTIFICATION</scope>
</reference>
<feature type="transmembrane region" description="Helical" evidence="1">
    <location>
        <begin position="15"/>
        <end position="35"/>
    </location>
</feature>
<keyword evidence="1" id="KW-0472">Membrane</keyword>
<dbReference type="PANTHER" id="PTHR12138:SF135">
    <property type="entry name" value="SAM DOMAIN-CONTAINING PROTEIN"/>
    <property type="match status" value="1"/>
</dbReference>
<evidence type="ECO:0000313" key="3">
    <source>
        <dbReference type="Proteomes" id="UP000694416"/>
    </source>
</evidence>
<protein>
    <submittedName>
        <fullName evidence="2">Uncharacterized protein</fullName>
    </submittedName>
</protein>
<accession>A0A8C9GX57</accession>
<sequence>MSVWCGRFMCYSSRFFFWVFFFFFFFFFFFLRWSLALSPRLECSGAILACCNLCLLDSTNSPASASRITVITGACHHAQLIFVFLVQMGFRHVSQAGLELLR</sequence>
<evidence type="ECO:0000256" key="1">
    <source>
        <dbReference type="SAM" id="Phobius"/>
    </source>
</evidence>
<keyword evidence="1" id="KW-1133">Transmembrane helix</keyword>
<dbReference type="PRINTS" id="PR02045">
    <property type="entry name" value="F138DOMAIN"/>
</dbReference>
<dbReference type="AlphaFoldDB" id="A0A8C9GX57"/>
<keyword evidence="3" id="KW-1185">Reference proteome</keyword>
<name>A0A8C9GX57_9PRIM</name>
<dbReference type="Ensembl" id="ENSPTET00000016890.1">
    <property type="protein sequence ID" value="ENSPTEP00000011187.1"/>
    <property type="gene ID" value="ENSPTEG00000012620.1"/>
</dbReference>
<proteinExistence type="predicted"/>
<dbReference type="PANTHER" id="PTHR12138">
    <property type="entry name" value="PRIMATE-EXPANDED PROTEIN FAMILY"/>
    <property type="match status" value="1"/>
</dbReference>
<reference evidence="2" key="1">
    <citation type="submission" date="2025-08" db="UniProtKB">
        <authorList>
            <consortium name="Ensembl"/>
        </authorList>
    </citation>
    <scope>IDENTIFICATION</scope>
</reference>
<dbReference type="Proteomes" id="UP000694416">
    <property type="component" value="Unplaced"/>
</dbReference>
<organism evidence="2 3">
    <name type="scientific">Piliocolobus tephrosceles</name>
    <name type="common">Ugandan red Colobus</name>
    <dbReference type="NCBI Taxonomy" id="591936"/>
    <lineage>
        <taxon>Eukaryota</taxon>
        <taxon>Metazoa</taxon>
        <taxon>Chordata</taxon>
        <taxon>Craniata</taxon>
        <taxon>Vertebrata</taxon>
        <taxon>Euteleostomi</taxon>
        <taxon>Mammalia</taxon>
        <taxon>Eutheria</taxon>
        <taxon>Euarchontoglires</taxon>
        <taxon>Primates</taxon>
        <taxon>Haplorrhini</taxon>
        <taxon>Catarrhini</taxon>
        <taxon>Cercopithecidae</taxon>
        <taxon>Colobinae</taxon>
        <taxon>Piliocolobus</taxon>
    </lineage>
</organism>